<keyword evidence="3" id="KW-1185">Reference proteome</keyword>
<proteinExistence type="predicted"/>
<dbReference type="RefSeq" id="WP_115413456.1">
    <property type="nucleotide sequence ID" value="NZ_CP031356.1"/>
</dbReference>
<evidence type="ECO:0000313" key="3">
    <source>
        <dbReference type="Proteomes" id="UP000254236"/>
    </source>
</evidence>
<dbReference type="Proteomes" id="UP000282185">
    <property type="component" value="Unassembled WGS sequence"/>
</dbReference>
<evidence type="ECO:0000313" key="4">
    <source>
        <dbReference type="Proteomes" id="UP000282185"/>
    </source>
</evidence>
<evidence type="ECO:0000313" key="1">
    <source>
        <dbReference type="EMBL" id="AXK45708.1"/>
    </source>
</evidence>
<evidence type="ECO:0008006" key="5">
    <source>
        <dbReference type="Google" id="ProtNLM"/>
    </source>
</evidence>
<gene>
    <name evidence="1" type="ORF">DWV08_08870</name>
    <name evidence="2" type="ORF">DXU92_00615</name>
</gene>
<dbReference type="KEGG" id="bsau:DWV08_08870"/>
<accession>A0A345YP56</accession>
<dbReference type="InterPro" id="IPR011008">
    <property type="entry name" value="Dimeric_a/b-barrel"/>
</dbReference>
<dbReference type="EMBL" id="QSWH01000001">
    <property type="protein sequence ID" value="RRR24726.1"/>
    <property type="molecule type" value="Genomic_DNA"/>
</dbReference>
<dbReference type="OrthoDB" id="668782at2"/>
<dbReference type="AlphaFoldDB" id="A0A345YP56"/>
<name>A0A345YP56_9MICO</name>
<reference evidence="1 3" key="1">
    <citation type="submission" date="2018-07" db="EMBL/GenBank/DDBJ databases">
        <title>Brachybacterium saurashtrense DSM 23186 genome sequence.</title>
        <authorList>
            <person name="Guo L."/>
        </authorList>
    </citation>
    <scope>NUCLEOTIDE SEQUENCE [LARGE SCALE GENOMIC DNA]</scope>
    <source>
        <strain evidence="1 3">DSM 23186</strain>
    </source>
</reference>
<reference evidence="2 4" key="2">
    <citation type="submission" date="2018-08" db="EMBL/GenBank/DDBJ databases">
        <title>Brachybacterium saurashtrense DSM 23186.</title>
        <authorList>
            <person name="Li Y."/>
        </authorList>
    </citation>
    <scope>NUCLEOTIDE SEQUENCE [LARGE SCALE GENOMIC DNA]</scope>
    <source>
        <strain evidence="2 4">DSM 23186</strain>
    </source>
</reference>
<evidence type="ECO:0000313" key="2">
    <source>
        <dbReference type="EMBL" id="RRR24726.1"/>
    </source>
</evidence>
<dbReference type="EMBL" id="CP031356">
    <property type="protein sequence ID" value="AXK45708.1"/>
    <property type="molecule type" value="Genomic_DNA"/>
</dbReference>
<dbReference type="SUPFAM" id="SSF54909">
    <property type="entry name" value="Dimeric alpha+beta barrel"/>
    <property type="match status" value="1"/>
</dbReference>
<organism evidence="2 4">
    <name type="scientific">Brachybacterium saurashtrense</name>
    <dbReference type="NCBI Taxonomy" id="556288"/>
    <lineage>
        <taxon>Bacteria</taxon>
        <taxon>Bacillati</taxon>
        <taxon>Actinomycetota</taxon>
        <taxon>Actinomycetes</taxon>
        <taxon>Micrococcales</taxon>
        <taxon>Dermabacteraceae</taxon>
        <taxon>Brachybacterium</taxon>
    </lineage>
</organism>
<protein>
    <recommendedName>
        <fullName evidence="5">YCII-related domain-containing protein</fullName>
    </recommendedName>
</protein>
<dbReference type="Proteomes" id="UP000254236">
    <property type="component" value="Chromosome"/>
</dbReference>
<sequence length="113" mass="12456">MAQYIIYFNQQWVGEHTPEWFAERGPLAEAVVKDMQDAGVLVFAAGVDEDVDAALTADDTGGALEFSTGLYAPDEQYIGGLTIVEVADDEDARRWGGRIAEACGWPQQIRRVY</sequence>
<dbReference type="Gene3D" id="3.30.70.1060">
    <property type="entry name" value="Dimeric alpha+beta barrel"/>
    <property type="match status" value="1"/>
</dbReference>